<keyword evidence="1" id="KW-0433">Leucine-rich repeat</keyword>
<feature type="domain" description="Ig-like" evidence="8">
    <location>
        <begin position="279"/>
        <end position="423"/>
    </location>
</feature>
<evidence type="ECO:0000256" key="5">
    <source>
        <dbReference type="SAM" id="MobiDB-lite"/>
    </source>
</evidence>
<dbReference type="InterPro" id="IPR050541">
    <property type="entry name" value="LRR_TM_domain-containing"/>
</dbReference>
<keyword evidence="6" id="KW-0472">Membrane</keyword>
<gene>
    <name evidence="9" type="ORF">Fcan01_05717</name>
</gene>
<dbReference type="InterPro" id="IPR032675">
    <property type="entry name" value="LRR_dom_sf"/>
</dbReference>
<comment type="caution">
    <text evidence="9">The sequence shown here is derived from an EMBL/GenBank/DDBJ whole genome shotgun (WGS) entry which is preliminary data.</text>
</comment>
<dbReference type="PROSITE" id="PS50835">
    <property type="entry name" value="IG_LIKE"/>
    <property type="match status" value="1"/>
</dbReference>
<accession>A0A226ER48</accession>
<protein>
    <submittedName>
        <fullName evidence="9">Immunoglobulin superfamily containing leucine-rich repeat protein 2</fullName>
    </submittedName>
</protein>
<reference evidence="9 10" key="1">
    <citation type="submission" date="2015-12" db="EMBL/GenBank/DDBJ databases">
        <title>The genome of Folsomia candida.</title>
        <authorList>
            <person name="Faddeeva A."/>
            <person name="Derks M.F."/>
            <person name="Anvar Y."/>
            <person name="Smit S."/>
            <person name="Van Straalen N."/>
            <person name="Roelofs D."/>
        </authorList>
    </citation>
    <scope>NUCLEOTIDE SEQUENCE [LARGE SCALE GENOMIC DNA]</scope>
    <source>
        <strain evidence="9 10">VU population</strain>
        <tissue evidence="9">Whole body</tissue>
    </source>
</reference>
<dbReference type="InterPro" id="IPR003591">
    <property type="entry name" value="Leu-rich_rpt_typical-subtyp"/>
</dbReference>
<feature type="signal peptide" evidence="7">
    <location>
        <begin position="1"/>
        <end position="23"/>
    </location>
</feature>
<proteinExistence type="predicted"/>
<dbReference type="SMART" id="SM00365">
    <property type="entry name" value="LRR_SD22"/>
    <property type="match status" value="3"/>
</dbReference>
<dbReference type="PROSITE" id="PS51450">
    <property type="entry name" value="LRR"/>
    <property type="match status" value="1"/>
</dbReference>
<evidence type="ECO:0000256" key="1">
    <source>
        <dbReference type="ARBA" id="ARBA00022614"/>
    </source>
</evidence>
<dbReference type="InterPro" id="IPR000483">
    <property type="entry name" value="Cys-rich_flank_reg_C"/>
</dbReference>
<dbReference type="InterPro" id="IPR001611">
    <property type="entry name" value="Leu-rich_rpt"/>
</dbReference>
<dbReference type="SMART" id="SM00082">
    <property type="entry name" value="LRRCT"/>
    <property type="match status" value="1"/>
</dbReference>
<evidence type="ECO:0000313" key="10">
    <source>
        <dbReference type="Proteomes" id="UP000198287"/>
    </source>
</evidence>
<organism evidence="9 10">
    <name type="scientific">Folsomia candida</name>
    <name type="common">Springtail</name>
    <dbReference type="NCBI Taxonomy" id="158441"/>
    <lineage>
        <taxon>Eukaryota</taxon>
        <taxon>Metazoa</taxon>
        <taxon>Ecdysozoa</taxon>
        <taxon>Arthropoda</taxon>
        <taxon>Hexapoda</taxon>
        <taxon>Collembola</taxon>
        <taxon>Entomobryomorpha</taxon>
        <taxon>Isotomoidea</taxon>
        <taxon>Isotomidae</taxon>
        <taxon>Proisotominae</taxon>
        <taxon>Folsomia</taxon>
    </lineage>
</organism>
<dbReference type="GO" id="GO:0005886">
    <property type="term" value="C:plasma membrane"/>
    <property type="evidence" value="ECO:0007669"/>
    <property type="project" value="TreeGrafter"/>
</dbReference>
<keyword evidence="2 7" id="KW-0732">Signal</keyword>
<evidence type="ECO:0000256" key="6">
    <source>
        <dbReference type="SAM" id="Phobius"/>
    </source>
</evidence>
<dbReference type="PANTHER" id="PTHR24369:SF210">
    <property type="entry name" value="CHAOPTIN-RELATED"/>
    <property type="match status" value="1"/>
</dbReference>
<feature type="compositionally biased region" description="Basic and acidic residues" evidence="5">
    <location>
        <begin position="872"/>
        <end position="881"/>
    </location>
</feature>
<evidence type="ECO:0000313" key="9">
    <source>
        <dbReference type="EMBL" id="OXA59979.1"/>
    </source>
</evidence>
<evidence type="ECO:0000256" key="3">
    <source>
        <dbReference type="ARBA" id="ARBA00022737"/>
    </source>
</evidence>
<dbReference type="InterPro" id="IPR003598">
    <property type="entry name" value="Ig_sub2"/>
</dbReference>
<dbReference type="SUPFAM" id="SSF52058">
    <property type="entry name" value="L domain-like"/>
    <property type="match status" value="1"/>
</dbReference>
<evidence type="ECO:0000256" key="2">
    <source>
        <dbReference type="ARBA" id="ARBA00022729"/>
    </source>
</evidence>
<dbReference type="InterPro" id="IPR007110">
    <property type="entry name" value="Ig-like_dom"/>
</dbReference>
<feature type="chain" id="PRO_5012126903" evidence="7">
    <location>
        <begin position="24"/>
        <end position="918"/>
    </location>
</feature>
<keyword evidence="4" id="KW-1015">Disulfide bond</keyword>
<dbReference type="Pfam" id="PF13855">
    <property type="entry name" value="LRR_8"/>
    <property type="match status" value="2"/>
</dbReference>
<keyword evidence="10" id="KW-1185">Reference proteome</keyword>
<dbReference type="SUPFAM" id="SSF48726">
    <property type="entry name" value="Immunoglobulin"/>
    <property type="match status" value="1"/>
</dbReference>
<dbReference type="InterPro" id="IPR013783">
    <property type="entry name" value="Ig-like_fold"/>
</dbReference>
<evidence type="ECO:0000256" key="7">
    <source>
        <dbReference type="SAM" id="SignalP"/>
    </source>
</evidence>
<dbReference type="STRING" id="158441.A0A226ER48"/>
<dbReference type="Proteomes" id="UP000198287">
    <property type="component" value="Unassembled WGS sequence"/>
</dbReference>
<dbReference type="PANTHER" id="PTHR24369">
    <property type="entry name" value="ANTIGEN BSP, PUTATIVE-RELATED"/>
    <property type="match status" value="1"/>
</dbReference>
<dbReference type="EMBL" id="LNIX01000002">
    <property type="protein sequence ID" value="OXA59979.1"/>
    <property type="molecule type" value="Genomic_DNA"/>
</dbReference>
<feature type="region of interest" description="Disordered" evidence="5">
    <location>
        <begin position="863"/>
        <end position="899"/>
    </location>
</feature>
<feature type="region of interest" description="Disordered" evidence="5">
    <location>
        <begin position="771"/>
        <end position="796"/>
    </location>
</feature>
<evidence type="ECO:0000256" key="4">
    <source>
        <dbReference type="ARBA" id="ARBA00023157"/>
    </source>
</evidence>
<dbReference type="InterPro" id="IPR036179">
    <property type="entry name" value="Ig-like_dom_sf"/>
</dbReference>
<name>A0A226ER48_FOLCA</name>
<keyword evidence="3" id="KW-0677">Repeat</keyword>
<sequence length="918" mass="102842">MAVSASVLFCFYIFILNRSLTVGDTLPAAAQPRTFSCMRKFSDGHIILSCEGHTRIPTANDDSKFDHESGPITVLDMSNKGNHLQTVKSDEFKNADLLNLKAIKLQNCQIRTVERGAFRDLDAVVEIDLRNNNIDTWNLETFEVNNNLQHLFLSGNKIHQFMGSQFTELPSLKKIDFSDCKIGKVPVTAFKKLTRLQDLDLRSNRLRRLDWNTFENLNSLTHIYLDSNEWHCDCHTRFLQAYLSDRKINIGNSVVCTGPEKFANMKLSAIPQESLTCHPQITGIASFGAAEILTQGDNAELTSGDLTIYYEAGRDIGLQCAVDAFPEPNIIWMRNGRPITNDYGRLHTGENSENSNENDVEKDFHYKIMDVTAKTSDVTRTEFQYQFTKLLTIYNISRHQADYECIANNIEGQDDKKVYFNFTNVPQEEVNGDVIIVTKAGSRTWLWILIAVLILLFIALVTVCILIWRKRDNQRQIKYRQEMLDKFKGSEIIIDDTFASPKQPNHSSTVPLLLSSAMKNNTNVTEVSSPRNSILPDVAQGVGGINSDPNHTPSLSPVVFSPRPPQSADLRRQFFAAQEQPSSSRPGSALSFVYNNGPASKQFPGHSQQLYSNRIHDARIAHLRMATRRPWGSSQSLVHHPEYYGRPVLTRQFSGPAYATMRIPSREHRPLPNMWEMNKGGPGYVTLPRNFTHSFQQQQQSDSGCPSVSPTESSYSMFSYTSTLPRRNPANVIYDSVGPRTTVDGGSNASLNKIGTEPKIDALDSISYGLASPTRGKIRPGRSRTTPTPGSIRGRNDFFSFEPIAEVDGSEQDLGTINPVDDPVLPKLQVYPQNQEAKYKKKKPPPLSAIPIRSRKPIRTFQYSKLGSSNGHDYDASLDGDKVDDDNIPDLPATPIPSADRLKSSIENIIEVVEGTEV</sequence>
<dbReference type="OrthoDB" id="27267at2759"/>
<keyword evidence="6" id="KW-0812">Transmembrane</keyword>
<dbReference type="Gene3D" id="2.60.40.10">
    <property type="entry name" value="Immunoglobulins"/>
    <property type="match status" value="1"/>
</dbReference>
<dbReference type="Gene3D" id="3.80.10.10">
    <property type="entry name" value="Ribonuclease Inhibitor"/>
    <property type="match status" value="2"/>
</dbReference>
<feature type="transmembrane region" description="Helical" evidence="6">
    <location>
        <begin position="445"/>
        <end position="468"/>
    </location>
</feature>
<dbReference type="SMART" id="SM00408">
    <property type="entry name" value="IGc2"/>
    <property type="match status" value="1"/>
</dbReference>
<dbReference type="AlphaFoldDB" id="A0A226ER48"/>
<evidence type="ECO:0000259" key="8">
    <source>
        <dbReference type="PROSITE" id="PS50835"/>
    </source>
</evidence>
<keyword evidence="6" id="KW-1133">Transmembrane helix</keyword>
<dbReference type="SMART" id="SM00369">
    <property type="entry name" value="LRR_TYP"/>
    <property type="match status" value="4"/>
</dbReference>